<dbReference type="SUPFAM" id="SSF46785">
    <property type="entry name" value="Winged helix' DNA-binding domain"/>
    <property type="match status" value="1"/>
</dbReference>
<feature type="domain" description="DEP" evidence="4">
    <location>
        <begin position="690"/>
        <end position="767"/>
    </location>
</feature>
<dbReference type="InterPro" id="IPR051179">
    <property type="entry name" value="WD_repeat_multifunction"/>
</dbReference>
<organism evidence="5">
    <name type="scientific">Skeletonema marinoi</name>
    <dbReference type="NCBI Taxonomy" id="267567"/>
    <lineage>
        <taxon>Eukaryota</taxon>
        <taxon>Sar</taxon>
        <taxon>Stramenopiles</taxon>
        <taxon>Ochrophyta</taxon>
        <taxon>Bacillariophyta</taxon>
        <taxon>Coscinodiscophyceae</taxon>
        <taxon>Thalassiosirophycidae</taxon>
        <taxon>Thalassiosirales</taxon>
        <taxon>Skeletonemataceae</taxon>
        <taxon>Skeletonema</taxon>
        <taxon>Skeletonema marinoi-dohrnii complex</taxon>
    </lineage>
</organism>
<dbReference type="InterPro" id="IPR036322">
    <property type="entry name" value="WD40_repeat_dom_sf"/>
</dbReference>
<feature type="compositionally biased region" description="Low complexity" evidence="3">
    <location>
        <begin position="75"/>
        <end position="89"/>
    </location>
</feature>
<dbReference type="GO" id="GO:0035556">
    <property type="term" value="P:intracellular signal transduction"/>
    <property type="evidence" value="ECO:0007669"/>
    <property type="project" value="InterPro"/>
</dbReference>
<dbReference type="InterPro" id="IPR036388">
    <property type="entry name" value="WH-like_DNA-bd_sf"/>
</dbReference>
<proteinExistence type="predicted"/>
<dbReference type="SMART" id="SM00320">
    <property type="entry name" value="WD40"/>
    <property type="match status" value="4"/>
</dbReference>
<dbReference type="CDD" id="cd04371">
    <property type="entry name" value="DEP"/>
    <property type="match status" value="1"/>
</dbReference>
<dbReference type="AlphaFoldDB" id="A0A7S1VWF4"/>
<gene>
    <name evidence="5" type="ORF">SMAR1039_LOCUS295</name>
</gene>
<dbReference type="PANTHER" id="PTHR19857:SF8">
    <property type="entry name" value="ANGIO-ASSOCIATED MIGRATORY CELL PROTEIN"/>
    <property type="match status" value="1"/>
</dbReference>
<name>A0A7S1VWF4_9STRA</name>
<dbReference type="SMART" id="SM00049">
    <property type="entry name" value="DEP"/>
    <property type="match status" value="1"/>
</dbReference>
<evidence type="ECO:0000313" key="5">
    <source>
        <dbReference type="EMBL" id="CAD9313113.1"/>
    </source>
</evidence>
<accession>A0A7S1VWF4</accession>
<keyword evidence="1" id="KW-0853">WD repeat</keyword>
<dbReference type="Pfam" id="PF00610">
    <property type="entry name" value="DEP"/>
    <property type="match status" value="1"/>
</dbReference>
<dbReference type="InterPro" id="IPR000591">
    <property type="entry name" value="DEP_dom"/>
</dbReference>
<dbReference type="InterPro" id="IPR001680">
    <property type="entry name" value="WD40_rpt"/>
</dbReference>
<evidence type="ECO:0000256" key="2">
    <source>
        <dbReference type="ARBA" id="ARBA00022737"/>
    </source>
</evidence>
<protein>
    <recommendedName>
        <fullName evidence="4">DEP domain-containing protein</fullName>
    </recommendedName>
</protein>
<evidence type="ECO:0000259" key="4">
    <source>
        <dbReference type="PROSITE" id="PS50186"/>
    </source>
</evidence>
<dbReference type="InterPro" id="IPR015943">
    <property type="entry name" value="WD40/YVTN_repeat-like_dom_sf"/>
</dbReference>
<evidence type="ECO:0000256" key="3">
    <source>
        <dbReference type="SAM" id="MobiDB-lite"/>
    </source>
</evidence>
<dbReference type="InterPro" id="IPR036390">
    <property type="entry name" value="WH_DNA-bd_sf"/>
</dbReference>
<dbReference type="PROSITE" id="PS50186">
    <property type="entry name" value="DEP"/>
    <property type="match status" value="1"/>
</dbReference>
<reference evidence="5" key="1">
    <citation type="submission" date="2021-01" db="EMBL/GenBank/DDBJ databases">
        <authorList>
            <person name="Corre E."/>
            <person name="Pelletier E."/>
            <person name="Niang G."/>
            <person name="Scheremetjew M."/>
            <person name="Finn R."/>
            <person name="Kale V."/>
            <person name="Holt S."/>
            <person name="Cochrane G."/>
            <person name="Meng A."/>
            <person name="Brown T."/>
            <person name="Cohen L."/>
        </authorList>
    </citation>
    <scope>NUCLEOTIDE SEQUENCE</scope>
    <source>
        <strain evidence="5">FE7</strain>
    </source>
</reference>
<dbReference type="Pfam" id="PF00400">
    <property type="entry name" value="WD40"/>
    <property type="match status" value="1"/>
</dbReference>
<keyword evidence="2" id="KW-0677">Repeat</keyword>
<feature type="compositionally biased region" description="Basic residues" evidence="3">
    <location>
        <begin position="41"/>
        <end position="53"/>
    </location>
</feature>
<dbReference type="SUPFAM" id="SSF50978">
    <property type="entry name" value="WD40 repeat-like"/>
    <property type="match status" value="1"/>
</dbReference>
<dbReference type="PANTHER" id="PTHR19857">
    <property type="entry name" value="MITOCHONDRIAL DIVISION PROTEIN 1-RELATED"/>
    <property type="match status" value="1"/>
</dbReference>
<evidence type="ECO:0000256" key="1">
    <source>
        <dbReference type="ARBA" id="ARBA00022574"/>
    </source>
</evidence>
<dbReference type="EMBL" id="HBGM01000438">
    <property type="protein sequence ID" value="CAD9313113.1"/>
    <property type="molecule type" value="Transcribed_RNA"/>
</dbReference>
<feature type="region of interest" description="Disordered" evidence="3">
    <location>
        <begin position="28"/>
        <end position="115"/>
    </location>
</feature>
<sequence length="780" mass="86070">MGNNQSSAQNECPSPFCKALCFGSPPNSDEGEWFGDLPKDKNKRRKTRKRREPKRLSSVPEEGTTCSDTVDTEESSSILSPPSISRTTSKSIDEGDEEVVASRPNLERRNTEPASRVVKLPKTKLTFVNGQFVDVSTEEGRKFAEMFDAREEDVDGSSPDVRVRGVETHVSGHCGIIRESTDTGRSPSRSLATFKKTASTLASSTLTSLPSFSSQDSDLSKGSLIASVSKGNSKEAVSSIVMLGDGCFLTAAVADRNIKMWKLANGESDESSTSITFIRDFSGSPTGITCLTKVDRKGRFLSGSKCGTVMLWDSRFNCNDSEEGEEESQLARKHQVLLATFENLMRRRVDTIAMIDDGTYVRPTDNVDWSMMAAVTKKAAKEGSNSVQRAARERQIIACSLQFASITGAHRTVKVWSVKHNDKKKEEKEEMTVGENVAEIKLVQELEHDNVVESVATMPGKSMLLAGDRMGSVTLWKGIKNVFKRGSPKMWHCIRVFNWRQPLELHKCKESMQFGITSLSFLGEKYFVSGARGGDLRIWNVNGSGAKDEIVHNELIGLSGAHSSEITSIITGRDVVEGSSKEKMMTFNTCGKDGMVLSFMVPAERPIPRCFNVVNLGIARYTSDGDSISALSLGCHEKEPITSLIVGSSCGGIKVLQQPYPSLGPQDALLAYRQQIKEESLTLQVIAENVRSAIKCTNRKKNMQSYADCFTGSELVSYLVDEKHAARRVDAVMLGCALQTHLSLFHHVSKECQLLQDDIRSFYRFGEQFKKRKSHKRATL</sequence>
<dbReference type="GO" id="GO:0005829">
    <property type="term" value="C:cytosol"/>
    <property type="evidence" value="ECO:0007669"/>
    <property type="project" value="UniProtKB-ARBA"/>
</dbReference>
<dbReference type="Gene3D" id="1.10.10.10">
    <property type="entry name" value="Winged helix-like DNA-binding domain superfamily/Winged helix DNA-binding domain"/>
    <property type="match status" value="1"/>
</dbReference>
<dbReference type="Gene3D" id="2.130.10.10">
    <property type="entry name" value="YVTN repeat-like/Quinoprotein amine dehydrogenase"/>
    <property type="match status" value="2"/>
</dbReference>